<proteinExistence type="predicted"/>
<keyword evidence="2" id="KW-1185">Reference proteome</keyword>
<organism evidence="1 2">
    <name type="scientific">Mycolicibacterium brisbanense</name>
    <dbReference type="NCBI Taxonomy" id="146020"/>
    <lineage>
        <taxon>Bacteria</taxon>
        <taxon>Bacillati</taxon>
        <taxon>Actinomycetota</taxon>
        <taxon>Actinomycetes</taxon>
        <taxon>Mycobacteriales</taxon>
        <taxon>Mycobacteriaceae</taxon>
        <taxon>Mycolicibacterium</taxon>
    </lineage>
</organism>
<dbReference type="AlphaFoldDB" id="A0A100W3U2"/>
<name>A0A100W3U2_9MYCO</name>
<reference evidence="2" key="1">
    <citation type="journal article" date="2016" name="Genome Announc.">
        <title>Draft Genome Sequences of Five Rapidly Growing Mycobacterium Species, M. thermoresistibile, M. fortuitum subsp. acetamidolyticum, M. canariasense, M. brisbanense, and M. novocastrense.</title>
        <authorList>
            <person name="Katahira K."/>
            <person name="Ogura Y."/>
            <person name="Gotoh Y."/>
            <person name="Hayashi T."/>
        </authorList>
    </citation>
    <scope>NUCLEOTIDE SEQUENCE [LARGE SCALE GENOMIC DNA]</scope>
    <source>
        <strain evidence="2">JCM15654</strain>
    </source>
</reference>
<dbReference type="EMBL" id="BCSX01000045">
    <property type="protein sequence ID" value="GAS91120.1"/>
    <property type="molecule type" value="Genomic_DNA"/>
</dbReference>
<gene>
    <name evidence="1" type="ORF">RMCB_5216</name>
</gene>
<accession>A0A100W3U2</accession>
<evidence type="ECO:0000313" key="1">
    <source>
        <dbReference type="EMBL" id="GAS91120.1"/>
    </source>
</evidence>
<protein>
    <submittedName>
        <fullName evidence="1">Non-ribosomal peptide synthetase</fullName>
    </submittedName>
</protein>
<comment type="caution">
    <text evidence="1">The sequence shown here is derived from an EMBL/GenBank/DDBJ whole genome shotgun (WGS) entry which is preliminary data.</text>
</comment>
<dbReference type="Proteomes" id="UP000069620">
    <property type="component" value="Unassembled WGS sequence"/>
</dbReference>
<sequence length="97" mass="10500">MQAVDEQQTGHQIVGCHRFDNGRIRGDDRQDPSQPGAIEIGDLAYEPFGAIECRSPACGAGVQEILYSVACRAPVRYVIGSVVDRRYGGRHVSVRGG</sequence>
<evidence type="ECO:0000313" key="2">
    <source>
        <dbReference type="Proteomes" id="UP000069620"/>
    </source>
</evidence>
<dbReference type="STRING" id="146020.RMCB_5216"/>
<reference evidence="2" key="2">
    <citation type="submission" date="2016-02" db="EMBL/GenBank/DDBJ databases">
        <title>Draft genome sequence of five rapidly growing Mycobacterium species.</title>
        <authorList>
            <person name="Katahira K."/>
            <person name="Gotou Y."/>
            <person name="Iida K."/>
            <person name="Ogura Y."/>
            <person name="Hayashi T."/>
        </authorList>
    </citation>
    <scope>NUCLEOTIDE SEQUENCE [LARGE SCALE GENOMIC DNA]</scope>
    <source>
        <strain evidence="2">JCM15654</strain>
    </source>
</reference>